<protein>
    <recommendedName>
        <fullName evidence="4 15">Histone-lysine N-methyltransferase, H3 lysine-79 specific</fullName>
        <ecNumber evidence="3 15">2.1.1.360</ecNumber>
    </recommendedName>
    <alternativeName>
        <fullName evidence="13 15">Histone H3-K79 methyltransferase</fullName>
    </alternativeName>
</protein>
<evidence type="ECO:0000256" key="6">
    <source>
        <dbReference type="ARBA" id="ARBA00022679"/>
    </source>
</evidence>
<dbReference type="EMBL" id="CAJVRL010000097">
    <property type="protein sequence ID" value="CAG8960205.1"/>
    <property type="molecule type" value="Genomic_DNA"/>
</dbReference>
<dbReference type="InterPro" id="IPR030445">
    <property type="entry name" value="H3-K79_meTrfase"/>
</dbReference>
<keyword evidence="10 15" id="KW-0805">Transcription regulation</keyword>
<dbReference type="Pfam" id="PF08123">
    <property type="entry name" value="DOT1"/>
    <property type="match status" value="1"/>
</dbReference>
<sequence length="528" mass="58150">MSLFGNKNCAIKPRPAITRIISQPVAKKPASTPLPSKTKSQNTVHRGRDSTSIARSSPSGSSASVHRSRTSTPAGGERQTDTSKLQPRPKRPKLQRASPSNQPIFDSDDDDEASSSDDAASHKRRKMGGVLTVVDSKRSLRSRKAFSNQDGGLFPMIHAADLVAPLSRSNPNPSQGNFTVKLKYPSASQRERYDLQGGKDVINSIQEIIDVASIVTDFYMTEKQAEPFRDPNNGYIRQLEKARNNLTNKKKGDGRPDVETLLNDFKTAVRNYNVAIDKLRTDGSVEKNLNDKHHLPFKMVRMITTQAYDRTVSPRVDDLKKYEAGSNNVYGELRPKLVSEILGEAGLKSDHVFVDLGSGVGNVVLQAALEFGCESWGCEMMVNAYTLADAYKKEFSARCRLWGIAPGSVRLEHGDFLENAKIHSALERADVILVNNQVFSSDLNRALVDLFLDLKDGCKIISLKPFVPKDHEITTRNINDAVNNLKVIKKGAYSGQGEAVSWSGGGGDYFITVKDVAHMREYAEALGI</sequence>
<dbReference type="AlphaFoldDB" id="A0A9N9L4K2"/>
<comment type="catalytic activity">
    <reaction evidence="14 15">
        <text>L-lysyl(79)-[histone H3] + 3 S-adenosyl-L-methionine = N(6),N(6),N(6)-trimethyl-L-lysyl(79)-[histone H3] + 3 S-adenosyl-L-homocysteine + 3 H(+)</text>
        <dbReference type="Rhea" id="RHEA:60328"/>
        <dbReference type="Rhea" id="RHEA-COMP:15549"/>
        <dbReference type="Rhea" id="RHEA-COMP:15552"/>
        <dbReference type="ChEBI" id="CHEBI:15378"/>
        <dbReference type="ChEBI" id="CHEBI:29969"/>
        <dbReference type="ChEBI" id="CHEBI:57856"/>
        <dbReference type="ChEBI" id="CHEBI:59789"/>
        <dbReference type="ChEBI" id="CHEBI:61961"/>
        <dbReference type="EC" id="2.1.1.360"/>
    </reaction>
</comment>
<dbReference type="EC" id="2.1.1.360" evidence="3 15"/>
<dbReference type="PANTHER" id="PTHR21451:SF0">
    <property type="entry name" value="HISTONE-LYSINE N-METHYLTRANSFERASE, H3 LYSINE-79 SPECIFIC"/>
    <property type="match status" value="1"/>
</dbReference>
<feature type="domain" description="DOT1" evidence="18">
    <location>
        <begin position="178"/>
        <end position="527"/>
    </location>
</feature>
<evidence type="ECO:0000256" key="17">
    <source>
        <dbReference type="SAM" id="MobiDB-lite"/>
    </source>
</evidence>
<feature type="compositionally biased region" description="Low complexity" evidence="17">
    <location>
        <begin position="50"/>
        <end position="65"/>
    </location>
</feature>
<dbReference type="PIRSF" id="PIRSF017570">
    <property type="entry name" value="Histone_H3-K79_MeTrfase"/>
    <property type="match status" value="1"/>
</dbReference>
<name>A0A9N9L4K2_9HELO</name>
<dbReference type="Gene3D" id="1.10.260.170">
    <property type="match status" value="1"/>
</dbReference>
<comment type="subcellular location">
    <subcellularLocation>
        <location evidence="2 15">Nucleus</location>
    </subcellularLocation>
</comment>
<feature type="binding site" evidence="16">
    <location>
        <position position="379"/>
    </location>
    <ligand>
        <name>S-adenosyl-L-methionine</name>
        <dbReference type="ChEBI" id="CHEBI:59789"/>
    </ligand>
</feature>
<dbReference type="GO" id="GO:0042393">
    <property type="term" value="F:histone binding"/>
    <property type="evidence" value="ECO:0007669"/>
    <property type="project" value="InterPro"/>
</dbReference>
<reference evidence="19" key="1">
    <citation type="submission" date="2021-07" db="EMBL/GenBank/DDBJ databases">
        <authorList>
            <person name="Durling M."/>
        </authorList>
    </citation>
    <scope>NUCLEOTIDE SEQUENCE</scope>
</reference>
<dbReference type="Proteomes" id="UP000696280">
    <property type="component" value="Unassembled WGS sequence"/>
</dbReference>
<evidence type="ECO:0000256" key="3">
    <source>
        <dbReference type="ARBA" id="ARBA00012190"/>
    </source>
</evidence>
<dbReference type="PANTHER" id="PTHR21451">
    <property type="entry name" value="HISTONE H3 METHYLTRANSFERASE"/>
    <property type="match status" value="1"/>
</dbReference>
<feature type="region of interest" description="Disordered" evidence="17">
    <location>
        <begin position="1"/>
        <end position="130"/>
    </location>
</feature>
<comment type="function">
    <text evidence="1 15">Histone methyltransferase that specifically trimethylates histone H3 to form H3K79me3. This methylation is required for telomere silencing and for the pachytene checkpoint during the meiotic cell cycle by allowing the recruitment of RAD9 to double strand breaks. Nucleosomes are preferred as substrate compared to free histone.</text>
</comment>
<dbReference type="Gene3D" id="3.40.50.150">
    <property type="entry name" value="Vaccinia Virus protein VP39"/>
    <property type="match status" value="1"/>
</dbReference>
<feature type="compositionally biased region" description="Acidic residues" evidence="17">
    <location>
        <begin position="106"/>
        <end position="115"/>
    </location>
</feature>
<dbReference type="GO" id="GO:0006281">
    <property type="term" value="P:DNA repair"/>
    <property type="evidence" value="ECO:0007669"/>
    <property type="project" value="InterPro"/>
</dbReference>
<evidence type="ECO:0000256" key="1">
    <source>
        <dbReference type="ARBA" id="ARBA00003482"/>
    </source>
</evidence>
<dbReference type="OrthoDB" id="443402at2759"/>
<dbReference type="GO" id="GO:0000781">
    <property type="term" value="C:chromosome, telomeric region"/>
    <property type="evidence" value="ECO:0007669"/>
    <property type="project" value="GOC"/>
</dbReference>
<keyword evidence="7 15" id="KW-0949">S-adenosyl-L-methionine</keyword>
<dbReference type="GO" id="GO:0000786">
    <property type="term" value="C:nucleosome"/>
    <property type="evidence" value="ECO:0007669"/>
    <property type="project" value="InterPro"/>
</dbReference>
<comment type="similarity">
    <text evidence="15">Belongs to the class I-like SAM-binding methyltransferase superfamily. DOT1 family.</text>
</comment>
<keyword evidence="8" id="KW-0677">Repeat</keyword>
<evidence type="ECO:0000256" key="16">
    <source>
        <dbReference type="PIRSR" id="PIRSR017570-1"/>
    </source>
</evidence>
<dbReference type="PROSITE" id="PS51569">
    <property type="entry name" value="DOT1"/>
    <property type="match status" value="1"/>
</dbReference>
<feature type="binding site" evidence="16">
    <location>
        <begin position="415"/>
        <end position="416"/>
    </location>
    <ligand>
        <name>S-adenosyl-L-methionine</name>
        <dbReference type="ChEBI" id="CHEBI:59789"/>
    </ligand>
</feature>
<dbReference type="InterPro" id="IPR025789">
    <property type="entry name" value="DOT1_dom"/>
</dbReference>
<keyword evidence="9 15" id="KW-0156">Chromatin regulator</keyword>
<evidence type="ECO:0000256" key="10">
    <source>
        <dbReference type="ARBA" id="ARBA00023015"/>
    </source>
</evidence>
<accession>A0A9N9L4K2</accession>
<comment type="caution">
    <text evidence="19">The sequence shown here is derived from an EMBL/GenBank/DDBJ whole genome shotgun (WGS) entry which is preliminary data.</text>
</comment>
<evidence type="ECO:0000256" key="7">
    <source>
        <dbReference type="ARBA" id="ARBA00022691"/>
    </source>
</evidence>
<evidence type="ECO:0000256" key="4">
    <source>
        <dbReference type="ARBA" id="ARBA00020987"/>
    </source>
</evidence>
<evidence type="ECO:0000256" key="8">
    <source>
        <dbReference type="ARBA" id="ARBA00022737"/>
    </source>
</evidence>
<evidence type="ECO:0000256" key="9">
    <source>
        <dbReference type="ARBA" id="ARBA00022853"/>
    </source>
</evidence>
<evidence type="ECO:0000313" key="20">
    <source>
        <dbReference type="Proteomes" id="UP000696280"/>
    </source>
</evidence>
<evidence type="ECO:0000259" key="18">
    <source>
        <dbReference type="PROSITE" id="PS51569"/>
    </source>
</evidence>
<evidence type="ECO:0000256" key="13">
    <source>
        <dbReference type="ARBA" id="ARBA00029821"/>
    </source>
</evidence>
<evidence type="ECO:0000256" key="5">
    <source>
        <dbReference type="ARBA" id="ARBA00022603"/>
    </source>
</evidence>
<gene>
    <name evidence="19" type="ORF">HYFRA_00012724</name>
</gene>
<dbReference type="GO" id="GO:0000077">
    <property type="term" value="P:DNA damage checkpoint signaling"/>
    <property type="evidence" value="ECO:0007669"/>
    <property type="project" value="InterPro"/>
</dbReference>
<dbReference type="GO" id="GO:0031509">
    <property type="term" value="P:subtelomeric heterochromatin formation"/>
    <property type="evidence" value="ECO:0007669"/>
    <property type="project" value="InterPro"/>
</dbReference>
<keyword evidence="11 15" id="KW-0804">Transcription</keyword>
<dbReference type="GO" id="GO:0005634">
    <property type="term" value="C:nucleus"/>
    <property type="evidence" value="ECO:0007669"/>
    <property type="project" value="UniProtKB-SubCell"/>
</dbReference>
<keyword evidence="20" id="KW-1185">Reference proteome</keyword>
<evidence type="ECO:0000313" key="19">
    <source>
        <dbReference type="EMBL" id="CAG8960205.1"/>
    </source>
</evidence>
<dbReference type="InterPro" id="IPR029063">
    <property type="entry name" value="SAM-dependent_MTases_sf"/>
</dbReference>
<keyword evidence="6 15" id="KW-0808">Transferase</keyword>
<dbReference type="SUPFAM" id="SSF53335">
    <property type="entry name" value="S-adenosyl-L-methionine-dependent methyltransferases"/>
    <property type="match status" value="1"/>
</dbReference>
<evidence type="ECO:0000256" key="12">
    <source>
        <dbReference type="ARBA" id="ARBA00023242"/>
    </source>
</evidence>
<keyword evidence="5 15" id="KW-0489">Methyltransferase</keyword>
<feature type="compositionally biased region" description="Polar residues" evidence="17">
    <location>
        <begin position="33"/>
        <end position="44"/>
    </location>
</feature>
<dbReference type="InterPro" id="IPR021162">
    <property type="entry name" value="Dot1"/>
</dbReference>
<dbReference type="FunFam" id="3.40.50.150:FF:000033">
    <property type="entry name" value="Histone-lysine N-methyltransferase, H3 lysine-79 specific"/>
    <property type="match status" value="1"/>
</dbReference>
<dbReference type="GO" id="GO:0032259">
    <property type="term" value="P:methylation"/>
    <property type="evidence" value="ECO:0007669"/>
    <property type="project" value="UniProtKB-KW"/>
</dbReference>
<dbReference type="CDD" id="cd02440">
    <property type="entry name" value="AdoMet_MTases"/>
    <property type="match status" value="1"/>
</dbReference>
<feature type="binding site" evidence="16">
    <location>
        <begin position="330"/>
        <end position="333"/>
    </location>
    <ligand>
        <name>S-adenosyl-L-methionine</name>
        <dbReference type="ChEBI" id="CHEBI:59789"/>
    </ligand>
</feature>
<evidence type="ECO:0000256" key="14">
    <source>
        <dbReference type="ARBA" id="ARBA00047770"/>
    </source>
</evidence>
<evidence type="ECO:0000256" key="2">
    <source>
        <dbReference type="ARBA" id="ARBA00004123"/>
    </source>
</evidence>
<proteinExistence type="inferred from homology"/>
<feature type="binding site" evidence="16">
    <location>
        <begin position="353"/>
        <end position="362"/>
    </location>
    <ligand>
        <name>S-adenosyl-L-methionine</name>
        <dbReference type="ChEBI" id="CHEBI:59789"/>
    </ligand>
</feature>
<evidence type="ECO:0000256" key="11">
    <source>
        <dbReference type="ARBA" id="ARBA00023163"/>
    </source>
</evidence>
<dbReference type="GO" id="GO:0140956">
    <property type="term" value="F:histone H3K79 trimethyltransferase activity"/>
    <property type="evidence" value="ECO:0007669"/>
    <property type="project" value="UniProtKB-EC"/>
</dbReference>
<keyword evidence="12 15" id="KW-0539">Nucleus</keyword>
<evidence type="ECO:0000256" key="15">
    <source>
        <dbReference type="PIRNR" id="PIRNR017570"/>
    </source>
</evidence>
<organism evidence="19 20">
    <name type="scientific">Hymenoscyphus fraxineus</name>
    <dbReference type="NCBI Taxonomy" id="746836"/>
    <lineage>
        <taxon>Eukaryota</taxon>
        <taxon>Fungi</taxon>
        <taxon>Dikarya</taxon>
        <taxon>Ascomycota</taxon>
        <taxon>Pezizomycotina</taxon>
        <taxon>Leotiomycetes</taxon>
        <taxon>Helotiales</taxon>
        <taxon>Helotiaceae</taxon>
        <taxon>Hymenoscyphus</taxon>
    </lineage>
</organism>